<dbReference type="RefSeq" id="WP_006980171.1">
    <property type="nucleotide sequence ID" value="NZ_ABVL01000007.1"/>
</dbReference>
<evidence type="ECO:0000256" key="1">
    <source>
        <dbReference type="ARBA" id="ARBA00022581"/>
    </source>
</evidence>
<evidence type="ECO:0000256" key="2">
    <source>
        <dbReference type="SAM" id="MobiDB-lite"/>
    </source>
</evidence>
<gene>
    <name evidence="3" type="ORF">CfE428DRAFT_2846</name>
</gene>
<comment type="caution">
    <text evidence="3">The sequence shown here is derived from an EMBL/GenBank/DDBJ whole genome shotgun (WGS) entry which is preliminary data.</text>
</comment>
<name>B4D1Q8_9BACT</name>
<feature type="region of interest" description="Disordered" evidence="2">
    <location>
        <begin position="97"/>
        <end position="315"/>
    </location>
</feature>
<dbReference type="EMBL" id="ABVL01000007">
    <property type="protein sequence ID" value="EDY19670.1"/>
    <property type="molecule type" value="Genomic_DNA"/>
</dbReference>
<dbReference type="InParanoid" id="B4D1Q8"/>
<evidence type="ECO:0000313" key="4">
    <source>
        <dbReference type="Proteomes" id="UP000005824"/>
    </source>
</evidence>
<keyword evidence="4" id="KW-1185">Reference proteome</keyword>
<dbReference type="AlphaFoldDB" id="B4D1Q8"/>
<dbReference type="PANTHER" id="PTHR13037:SF24">
    <property type="entry name" value="POLYCOMB PROTEIN PCL-RELATED"/>
    <property type="match status" value="1"/>
</dbReference>
<keyword evidence="1" id="KW-0945">Host-virus interaction</keyword>
<feature type="compositionally biased region" description="Pro residues" evidence="2">
    <location>
        <begin position="182"/>
        <end position="197"/>
    </location>
</feature>
<reference evidence="3 4" key="1">
    <citation type="journal article" date="2011" name="J. Bacteriol.">
        <title>Genome sequence of Chthoniobacter flavus Ellin428, an aerobic heterotrophic soil bacterium.</title>
        <authorList>
            <person name="Kant R."/>
            <person name="van Passel M.W."/>
            <person name="Palva A."/>
            <person name="Lucas S."/>
            <person name="Lapidus A."/>
            <person name="Glavina Del Rio T."/>
            <person name="Dalin E."/>
            <person name="Tice H."/>
            <person name="Bruce D."/>
            <person name="Goodwin L."/>
            <person name="Pitluck S."/>
            <person name="Larimer F.W."/>
            <person name="Land M.L."/>
            <person name="Hauser L."/>
            <person name="Sangwan P."/>
            <person name="de Vos W.M."/>
            <person name="Janssen P.H."/>
            <person name="Smidt H."/>
        </authorList>
    </citation>
    <scope>NUCLEOTIDE SEQUENCE [LARGE SCALE GENOMIC DNA]</scope>
    <source>
        <strain evidence="3 4">Ellin428</strain>
    </source>
</reference>
<sequence length="612" mass="64487">MPYDLKKALASVSKSPQSFAIYEGSKGVTVLIGTKDAKEAEATAGTGCRLLTKGKCAKNEDNAVAFKTNLPPQKKWTDGLKKAFAAAGCSSTHFVIEEEGEESAEEQSQQASGSSTPPPTGWKPGAKPPLPTGPKPTPPPRGGGVKEGSESESEEVPTGRPRSGGGTPPTPPPGWKSGVKPPTAPPPSTPPPTPPPRGGGEREASESEGEQTGWKPGVKPPLPKGPKPTPPPTTPPPTPPRGGGGNEASESESEDVPTGRNRSDAVSRGSTAPTPPRPGATGGTPPTPPPRTGTPKPGGTASTPPRPQGPPDPVKLEKEAREHLALRKGMPAVLTGVLQNYTGESAKLDDFLAKATQHAEEARTMDKSNLQQLDTAIGLVRRYLGEAESVVEEVEQDWSGKTAQGSEMMQARSDNSTLPSTWTPEQKGAYVRESGAAFGAFDKIQRQIQKAMADMHTKVQEIKLIVEEAESYSGTGQDPEVFVKRLVELNKDASDAAGYFSLKLTKLDGSLARQKAWAEGPRLDEATGKTVKQLHGLEVQAQEKVNSTAQRFEVAARRAEKVPTTIRSNAGVAAGLKQFNETAVKLKKDIAAVKSKQELSLNYLSQAIAKLG</sequence>
<dbReference type="PRINTS" id="PR01217">
    <property type="entry name" value="PRICHEXTENSN"/>
</dbReference>
<accession>B4D1Q8</accession>
<feature type="compositionally biased region" description="Low complexity" evidence="2">
    <location>
        <begin position="106"/>
        <end position="115"/>
    </location>
</feature>
<proteinExistence type="predicted"/>
<feature type="compositionally biased region" description="Pro residues" evidence="2">
    <location>
        <begin position="218"/>
        <end position="240"/>
    </location>
</feature>
<feature type="compositionally biased region" description="Pro residues" evidence="2">
    <location>
        <begin position="116"/>
        <end position="141"/>
    </location>
</feature>
<dbReference type="PANTHER" id="PTHR13037">
    <property type="entry name" value="FORMIN"/>
    <property type="match status" value="1"/>
</dbReference>
<dbReference type="Proteomes" id="UP000005824">
    <property type="component" value="Unassembled WGS sequence"/>
</dbReference>
<dbReference type="STRING" id="497964.CfE428DRAFT_2846"/>
<evidence type="ECO:0000313" key="3">
    <source>
        <dbReference type="EMBL" id="EDY19670.1"/>
    </source>
</evidence>
<protein>
    <submittedName>
        <fullName evidence="3">Uncharacterized protein</fullName>
    </submittedName>
</protein>
<feature type="compositionally biased region" description="Pro residues" evidence="2">
    <location>
        <begin position="304"/>
        <end position="313"/>
    </location>
</feature>
<feature type="region of interest" description="Disordered" evidence="2">
    <location>
        <begin position="402"/>
        <end position="423"/>
    </location>
</feature>
<organism evidence="3 4">
    <name type="scientific">Chthoniobacter flavus Ellin428</name>
    <dbReference type="NCBI Taxonomy" id="497964"/>
    <lineage>
        <taxon>Bacteria</taxon>
        <taxon>Pseudomonadati</taxon>
        <taxon>Verrucomicrobiota</taxon>
        <taxon>Spartobacteria</taxon>
        <taxon>Chthoniobacterales</taxon>
        <taxon>Chthoniobacteraceae</taxon>
        <taxon>Chthoniobacter</taxon>
    </lineage>
</organism>